<dbReference type="OrthoDB" id="886726at2"/>
<dbReference type="EMBL" id="JRFA01000002">
    <property type="protein sequence ID" value="KGN76290.1"/>
    <property type="molecule type" value="Genomic_DNA"/>
</dbReference>
<sequence>MKALLSKLIHILIMPCSHVPALIEQRNAGKLSFAKRVRLHIHLSVCKFCAAYARKVEQIDRLLLKNTSHLKEKEKFKDAEIQLFKERIKEKINS</sequence>
<dbReference type="eggNOG" id="ENOG5033DXB">
    <property type="taxonomic scope" value="Bacteria"/>
</dbReference>
<evidence type="ECO:0000313" key="4">
    <source>
        <dbReference type="Proteomes" id="UP000254156"/>
    </source>
</evidence>
<evidence type="ECO:0000313" key="3">
    <source>
        <dbReference type="Proteomes" id="UP000030103"/>
    </source>
</evidence>
<evidence type="ECO:0008006" key="5">
    <source>
        <dbReference type="Google" id="ProtNLM"/>
    </source>
</evidence>
<proteinExistence type="predicted"/>
<dbReference type="EMBL" id="UGTF01000002">
    <property type="protein sequence ID" value="SUB88271.1"/>
    <property type="molecule type" value="Genomic_DNA"/>
</dbReference>
<dbReference type="AlphaFoldDB" id="A0A0A2EFP1"/>
<keyword evidence="3" id="KW-1185">Reference proteome</keyword>
<reference evidence="1 3" key="1">
    <citation type="submission" date="2014-09" db="EMBL/GenBank/DDBJ databases">
        <title>Draft Genome Sequence of Porphyromonas macacae COT-192_OH2859.</title>
        <authorList>
            <person name="Wallis C."/>
            <person name="Deusch O."/>
            <person name="O'Flynn C."/>
            <person name="Davis I."/>
            <person name="Horsfall A."/>
            <person name="Kirkwood N."/>
            <person name="Harris S."/>
            <person name="Eisen J.A."/>
            <person name="Coil D.A."/>
            <person name="Darling A.E."/>
            <person name="Jospin G."/>
            <person name="Alexiev A."/>
        </authorList>
    </citation>
    <scope>NUCLEOTIDE SEQUENCE [LARGE SCALE GENOMIC DNA]</scope>
    <source>
        <strain evidence="3">COT-192 OH2859</strain>
        <strain evidence="1">COT-192_OH2859</strain>
    </source>
</reference>
<organism evidence="1 3">
    <name type="scientific">Porphyromonas macacae</name>
    <dbReference type="NCBI Taxonomy" id="28115"/>
    <lineage>
        <taxon>Bacteria</taxon>
        <taxon>Pseudomonadati</taxon>
        <taxon>Bacteroidota</taxon>
        <taxon>Bacteroidia</taxon>
        <taxon>Bacteroidales</taxon>
        <taxon>Porphyromonadaceae</taxon>
        <taxon>Porphyromonas</taxon>
    </lineage>
</organism>
<gene>
    <name evidence="1" type="ORF">HQ47_00390</name>
    <name evidence="2" type="ORF">NCTC11632_00334</name>
</gene>
<name>A0A0A2EFP1_9PORP</name>
<evidence type="ECO:0000313" key="2">
    <source>
        <dbReference type="EMBL" id="SUB88271.1"/>
    </source>
</evidence>
<reference evidence="2 4" key="2">
    <citation type="submission" date="2018-06" db="EMBL/GenBank/DDBJ databases">
        <authorList>
            <consortium name="Pathogen Informatics"/>
            <person name="Doyle S."/>
        </authorList>
    </citation>
    <scope>NUCLEOTIDE SEQUENCE [LARGE SCALE GENOMIC DNA]</scope>
    <source>
        <strain evidence="2 4">NCTC11632</strain>
    </source>
</reference>
<dbReference type="Proteomes" id="UP000030103">
    <property type="component" value="Unassembled WGS sequence"/>
</dbReference>
<dbReference type="STRING" id="28115.HQ47_00390"/>
<dbReference type="RefSeq" id="WP_025004448.1">
    <property type="nucleotide sequence ID" value="NZ_JBGYTE010000042.1"/>
</dbReference>
<evidence type="ECO:0000313" key="1">
    <source>
        <dbReference type="EMBL" id="KGN76290.1"/>
    </source>
</evidence>
<protein>
    <recommendedName>
        <fullName evidence="5">Zf-HC2 domain-containing protein</fullName>
    </recommendedName>
</protein>
<accession>A0A0A2EFP1</accession>
<dbReference type="Proteomes" id="UP000254156">
    <property type="component" value="Unassembled WGS sequence"/>
</dbReference>